<gene>
    <name evidence="4" type="ORF">M422DRAFT_263142</name>
</gene>
<sequence>MFEWKRLYECDHAGQPRDRHDPNLSPSKRRKTRQSIKAGCMARIVVYKSVGDEVITINYYWKHNRHELSQLTEVIDALPCSIKVSGQDIYNATRRKQCEDTFLDDNPDTSIRLWMEILTKKLPMKYGDTICLDSTHNTCKGPLREKMFLSSILGQDRVTGKGVPLAWLITNLESHHPLTQFLKWLRNNCGCNPHSIMIDCSDTEALAINLAFPGVSVKILYCYWHLWEAWDVKIKSKVVVKGRCPEDRAEILQDVRKDVIALLKCKKVADFDTQWEKIREDWADQKAWLKYMMQEWISIRERWCQAWRQHTHYGIDTNNYIESWHSNFKRNYLGRIRRQRADFIIRILVEEVEPDYMRSHIRIGLCFNGYRLCKAKEEGKKLAKNLILSDAEARIIIDSFTKDQLSYDIKVDDGAITACSCPAYVQSALTCKHMFLVQRITTSNICAQKAILPPATLVTQASTVEDQQQYKQVLLDKFRAPIVSLNDD</sequence>
<dbReference type="PROSITE" id="PS50966">
    <property type="entry name" value="ZF_SWIM"/>
    <property type="match status" value="1"/>
</dbReference>
<dbReference type="EMBL" id="KN837196">
    <property type="protein sequence ID" value="KIJ34784.1"/>
    <property type="molecule type" value="Genomic_DNA"/>
</dbReference>
<keyword evidence="5" id="KW-1185">Reference proteome</keyword>
<dbReference type="HOGENOM" id="CLU_484110_0_0_1"/>
<evidence type="ECO:0000256" key="2">
    <source>
        <dbReference type="SAM" id="MobiDB-lite"/>
    </source>
</evidence>
<keyword evidence="1" id="KW-0862">Zinc</keyword>
<organism evidence="4 5">
    <name type="scientific">Sphaerobolus stellatus (strain SS14)</name>
    <dbReference type="NCBI Taxonomy" id="990650"/>
    <lineage>
        <taxon>Eukaryota</taxon>
        <taxon>Fungi</taxon>
        <taxon>Dikarya</taxon>
        <taxon>Basidiomycota</taxon>
        <taxon>Agaricomycotina</taxon>
        <taxon>Agaricomycetes</taxon>
        <taxon>Phallomycetidae</taxon>
        <taxon>Geastrales</taxon>
        <taxon>Sphaerobolaceae</taxon>
        <taxon>Sphaerobolus</taxon>
    </lineage>
</organism>
<name>A0A0C9UIS9_SPHS4</name>
<proteinExistence type="predicted"/>
<dbReference type="AlphaFoldDB" id="A0A0C9UIS9"/>
<evidence type="ECO:0000313" key="5">
    <source>
        <dbReference type="Proteomes" id="UP000054279"/>
    </source>
</evidence>
<keyword evidence="1" id="KW-0863">Zinc-finger</keyword>
<dbReference type="GO" id="GO:0008270">
    <property type="term" value="F:zinc ion binding"/>
    <property type="evidence" value="ECO:0007669"/>
    <property type="project" value="UniProtKB-KW"/>
</dbReference>
<feature type="region of interest" description="Disordered" evidence="2">
    <location>
        <begin position="14"/>
        <end position="34"/>
    </location>
</feature>
<dbReference type="OrthoDB" id="3247294at2759"/>
<evidence type="ECO:0000259" key="3">
    <source>
        <dbReference type="PROSITE" id="PS50966"/>
    </source>
</evidence>
<evidence type="ECO:0000313" key="4">
    <source>
        <dbReference type="EMBL" id="KIJ34784.1"/>
    </source>
</evidence>
<dbReference type="PANTHER" id="PTHR47718">
    <property type="entry name" value="OS01G0519700 PROTEIN"/>
    <property type="match status" value="1"/>
</dbReference>
<protein>
    <recommendedName>
        <fullName evidence="3">SWIM-type domain-containing protein</fullName>
    </recommendedName>
</protein>
<reference evidence="4 5" key="1">
    <citation type="submission" date="2014-06" db="EMBL/GenBank/DDBJ databases">
        <title>Evolutionary Origins and Diversification of the Mycorrhizal Mutualists.</title>
        <authorList>
            <consortium name="DOE Joint Genome Institute"/>
            <consortium name="Mycorrhizal Genomics Consortium"/>
            <person name="Kohler A."/>
            <person name="Kuo A."/>
            <person name="Nagy L.G."/>
            <person name="Floudas D."/>
            <person name="Copeland A."/>
            <person name="Barry K.W."/>
            <person name="Cichocki N."/>
            <person name="Veneault-Fourrey C."/>
            <person name="LaButti K."/>
            <person name="Lindquist E.A."/>
            <person name="Lipzen A."/>
            <person name="Lundell T."/>
            <person name="Morin E."/>
            <person name="Murat C."/>
            <person name="Riley R."/>
            <person name="Ohm R."/>
            <person name="Sun H."/>
            <person name="Tunlid A."/>
            <person name="Henrissat B."/>
            <person name="Grigoriev I.V."/>
            <person name="Hibbett D.S."/>
            <person name="Martin F."/>
        </authorList>
    </citation>
    <scope>NUCLEOTIDE SEQUENCE [LARGE SCALE GENOMIC DNA]</scope>
    <source>
        <strain evidence="4 5">SS14</strain>
    </source>
</reference>
<feature type="domain" description="SWIM-type" evidence="3">
    <location>
        <begin position="407"/>
        <end position="442"/>
    </location>
</feature>
<dbReference type="Proteomes" id="UP000054279">
    <property type="component" value="Unassembled WGS sequence"/>
</dbReference>
<keyword evidence="1" id="KW-0479">Metal-binding</keyword>
<evidence type="ECO:0000256" key="1">
    <source>
        <dbReference type="PROSITE-ProRule" id="PRU00325"/>
    </source>
</evidence>
<dbReference type="InterPro" id="IPR007527">
    <property type="entry name" value="Znf_SWIM"/>
</dbReference>
<accession>A0A0C9UIS9</accession>